<dbReference type="SUPFAM" id="SSF54909">
    <property type="entry name" value="Dimeric alpha+beta barrel"/>
    <property type="match status" value="1"/>
</dbReference>
<reference evidence="2 3" key="1">
    <citation type="submission" date="2017-11" db="EMBL/GenBank/DDBJ databases">
        <title>Genomic Encyclopedia of Archaeal and Bacterial Type Strains, Phase II (KMG-II): From Individual Species to Whole Genera.</title>
        <authorList>
            <person name="Goeker M."/>
        </authorList>
    </citation>
    <scope>NUCLEOTIDE SEQUENCE [LARGE SCALE GENOMIC DNA]</scope>
    <source>
        <strain evidence="2 3">DSM 28175</strain>
    </source>
</reference>
<dbReference type="EMBL" id="PGFJ01000002">
    <property type="protein sequence ID" value="PJJ79015.1"/>
    <property type="molecule type" value="Genomic_DNA"/>
</dbReference>
<feature type="domain" description="ABM" evidence="1">
    <location>
        <begin position="2"/>
        <end position="92"/>
    </location>
</feature>
<protein>
    <submittedName>
        <fullName evidence="2">Heme-degrading monooxygenase HmoA</fullName>
    </submittedName>
</protein>
<dbReference type="InterPro" id="IPR011008">
    <property type="entry name" value="Dimeric_a/b-barrel"/>
</dbReference>
<keyword evidence="2" id="KW-0503">Monooxygenase</keyword>
<dbReference type="Gene3D" id="3.30.70.100">
    <property type="match status" value="1"/>
</dbReference>
<accession>A0A2H9VL53</accession>
<dbReference type="RefSeq" id="WP_100341386.1">
    <property type="nucleotide sequence ID" value="NZ_PGFJ01000002.1"/>
</dbReference>
<organism evidence="2 3">
    <name type="scientific">Mucilaginibacter auburnensis</name>
    <dbReference type="NCBI Taxonomy" id="1457233"/>
    <lineage>
        <taxon>Bacteria</taxon>
        <taxon>Pseudomonadati</taxon>
        <taxon>Bacteroidota</taxon>
        <taxon>Sphingobacteriia</taxon>
        <taxon>Sphingobacteriales</taxon>
        <taxon>Sphingobacteriaceae</taxon>
        <taxon>Mucilaginibacter</taxon>
    </lineage>
</organism>
<dbReference type="GO" id="GO:0004497">
    <property type="term" value="F:monooxygenase activity"/>
    <property type="evidence" value="ECO:0007669"/>
    <property type="project" value="UniProtKB-KW"/>
</dbReference>
<gene>
    <name evidence="2" type="ORF">CLV57_2139</name>
</gene>
<dbReference type="PROSITE" id="PS51725">
    <property type="entry name" value="ABM"/>
    <property type="match status" value="1"/>
</dbReference>
<name>A0A2H9VL53_9SPHI</name>
<dbReference type="AlphaFoldDB" id="A0A2H9VL53"/>
<proteinExistence type="predicted"/>
<evidence type="ECO:0000259" key="1">
    <source>
        <dbReference type="PROSITE" id="PS51725"/>
    </source>
</evidence>
<dbReference type="OrthoDB" id="9798157at2"/>
<evidence type="ECO:0000313" key="2">
    <source>
        <dbReference type="EMBL" id="PJJ79015.1"/>
    </source>
</evidence>
<keyword evidence="2" id="KW-0560">Oxidoreductase</keyword>
<dbReference type="InterPro" id="IPR007138">
    <property type="entry name" value="ABM_dom"/>
</dbReference>
<comment type="caution">
    <text evidence="2">The sequence shown here is derived from an EMBL/GenBank/DDBJ whole genome shotgun (WGS) entry which is preliminary data.</text>
</comment>
<dbReference type="Proteomes" id="UP000242687">
    <property type="component" value="Unassembled WGS sequence"/>
</dbReference>
<keyword evidence="3" id="KW-1185">Reference proteome</keyword>
<sequence length="97" mass="11517">MVLEAAELYVLPGKETDFERDFKIAGRFISSVPGYIKHSLQRCLEQSGKYLLLVEWERMEDHTIGFRQSEVYEPWKELLHHYYDPFPVVEHFVAVDI</sequence>
<dbReference type="Pfam" id="PF03992">
    <property type="entry name" value="ABM"/>
    <property type="match status" value="1"/>
</dbReference>
<evidence type="ECO:0000313" key="3">
    <source>
        <dbReference type="Proteomes" id="UP000242687"/>
    </source>
</evidence>